<comment type="subcellular location">
    <subcellularLocation>
        <location evidence="1 14">Cell outer membrane</location>
        <topology evidence="1 14">Multi-pass membrane protein</topology>
    </subcellularLocation>
</comment>
<gene>
    <name evidence="19" type="ORF">BJF92_14520</name>
</gene>
<dbReference type="NCBIfam" id="NF010651">
    <property type="entry name" value="PRK14050.1"/>
    <property type="match status" value="1"/>
</dbReference>
<keyword evidence="11 14" id="KW-0472">Membrane</keyword>
<protein>
    <submittedName>
        <fullName evidence="19">Ferrichrome-iron receptor</fullName>
    </submittedName>
</protein>
<dbReference type="PROSITE" id="PS52016">
    <property type="entry name" value="TONB_DEPENDENT_REC_3"/>
    <property type="match status" value="1"/>
</dbReference>
<keyword evidence="6 14" id="KW-0812">Transmembrane</keyword>
<dbReference type="PANTHER" id="PTHR32552">
    <property type="entry name" value="FERRICHROME IRON RECEPTOR-RELATED"/>
    <property type="match status" value="1"/>
</dbReference>
<dbReference type="Proteomes" id="UP000186143">
    <property type="component" value="Unassembled WGS sequence"/>
</dbReference>
<evidence type="ECO:0000256" key="5">
    <source>
        <dbReference type="ARBA" id="ARBA00022496"/>
    </source>
</evidence>
<feature type="signal peptide" evidence="16">
    <location>
        <begin position="1"/>
        <end position="26"/>
    </location>
</feature>
<evidence type="ECO:0000256" key="7">
    <source>
        <dbReference type="ARBA" id="ARBA00022729"/>
    </source>
</evidence>
<dbReference type="NCBIfam" id="TIGR01783">
    <property type="entry name" value="TonB-siderophor"/>
    <property type="match status" value="1"/>
</dbReference>
<dbReference type="Gene3D" id="2.170.130.10">
    <property type="entry name" value="TonB-dependent receptor, plug domain"/>
    <property type="match status" value="1"/>
</dbReference>
<evidence type="ECO:0000256" key="1">
    <source>
        <dbReference type="ARBA" id="ARBA00004571"/>
    </source>
</evidence>
<organism evidence="19 20">
    <name type="scientific">Xaviernesmea rhizosphaerae</name>
    <dbReference type="NCBI Taxonomy" id="1672749"/>
    <lineage>
        <taxon>Bacteria</taxon>
        <taxon>Pseudomonadati</taxon>
        <taxon>Pseudomonadota</taxon>
        <taxon>Alphaproteobacteria</taxon>
        <taxon>Hyphomicrobiales</taxon>
        <taxon>Rhizobiaceae</taxon>
        <taxon>Rhizobium/Agrobacterium group</taxon>
        <taxon>Xaviernesmea</taxon>
    </lineage>
</organism>
<evidence type="ECO:0000256" key="11">
    <source>
        <dbReference type="ARBA" id="ARBA00023136"/>
    </source>
</evidence>
<dbReference type="InterPro" id="IPR012910">
    <property type="entry name" value="Plug_dom"/>
</dbReference>
<evidence type="ECO:0000256" key="4">
    <source>
        <dbReference type="ARBA" id="ARBA00022452"/>
    </source>
</evidence>
<keyword evidence="9" id="KW-0406">Ion transport</keyword>
<evidence type="ECO:0000256" key="9">
    <source>
        <dbReference type="ARBA" id="ARBA00023065"/>
    </source>
</evidence>
<evidence type="ECO:0000256" key="6">
    <source>
        <dbReference type="ARBA" id="ARBA00022692"/>
    </source>
</evidence>
<name>A0A1Q9ACK9_9HYPH</name>
<dbReference type="Gene3D" id="2.40.170.20">
    <property type="entry name" value="TonB-dependent receptor, beta-barrel domain"/>
    <property type="match status" value="1"/>
</dbReference>
<keyword evidence="5" id="KW-0410">Iron transport</keyword>
<dbReference type="GO" id="GO:0009279">
    <property type="term" value="C:cell outer membrane"/>
    <property type="evidence" value="ECO:0007669"/>
    <property type="project" value="UniProtKB-SubCell"/>
</dbReference>
<dbReference type="SUPFAM" id="SSF56935">
    <property type="entry name" value="Porins"/>
    <property type="match status" value="1"/>
</dbReference>
<sequence>MNKRQVEIWKTGVAWLVLAVAGPAMAQETEAPQTLSGQAQEKQGQATVLDTITARGRGDATGTGPVEGYVPRTSAAGSKTGADLADVPQSVSVIGRQELDDRGVVTKVDEALRYTPGVTTQPFGTDADTDWFYLRGFDATQSGVFLDGLNLYSYGFGGFQIDAYALERVDVLKGPASVLYGGANPGGIVDLVRKRPQDGTTREAEIGINNFGNAFFGFDVNDKADAAGAVTYRVTGKIAGGEQETDYSNDLRGFLMPQVTYRPDDATSLTVYAMISSFKQRHTGNGFLPYEGTVTRAPYGRIDRDAFFSEPDLDTGRADQQLIGTEVTHEFDNGWQFSQSLRYAHLDKHEVMFYPYGYVNTTDPASPLYYQLNRIGFEHDTAVHSFAADNRLTGTFATGPLAHEVLVGLDYKHYRIDQTQAVPAWPAAATPIDPVDPVYGLPQPPINGTYLDQTLTLSQLGLYAQDQIRFGNGWLVTLNGRQDWVKTESDARIGTSYSADDSATTGRAGLAYEFASGLTPYVSAATFFNPLIGTAYDGGALKPEEGHQIEGGIKYAPGWADALITASVFHIVKQNVALTRPDFLQEQLGEVTSTGFEFEAKANLTQNWRALASYSYTDLEITRDLNADLVGKRPYLIPTHQAAFWLDYLVTDGAAEGMSLGAGLRYQGKSFADNLNQFAVPDAVVVDAAIRYEKQGWGAALNVANLFDKDYVAGCQGIYTCGYGAGRTVTLKLSKKF</sequence>
<dbReference type="AlphaFoldDB" id="A0A1Q9ACK9"/>
<evidence type="ECO:0000256" key="12">
    <source>
        <dbReference type="ARBA" id="ARBA00023170"/>
    </source>
</evidence>
<dbReference type="InterPro" id="IPR036942">
    <property type="entry name" value="Beta-barrel_TonB_sf"/>
</dbReference>
<dbReference type="Pfam" id="PF00593">
    <property type="entry name" value="TonB_dep_Rec_b-barrel"/>
    <property type="match status" value="1"/>
</dbReference>
<evidence type="ECO:0000256" key="2">
    <source>
        <dbReference type="ARBA" id="ARBA00009810"/>
    </source>
</evidence>
<dbReference type="InterPro" id="IPR000531">
    <property type="entry name" value="Beta-barrel_TonB"/>
</dbReference>
<evidence type="ECO:0000313" key="19">
    <source>
        <dbReference type="EMBL" id="OLP52627.1"/>
    </source>
</evidence>
<dbReference type="GO" id="GO:0015891">
    <property type="term" value="P:siderophore transport"/>
    <property type="evidence" value="ECO:0007669"/>
    <property type="project" value="InterPro"/>
</dbReference>
<evidence type="ECO:0000256" key="15">
    <source>
        <dbReference type="RuleBase" id="RU003357"/>
    </source>
</evidence>
<dbReference type="InterPro" id="IPR037066">
    <property type="entry name" value="Plug_dom_sf"/>
</dbReference>
<evidence type="ECO:0000256" key="8">
    <source>
        <dbReference type="ARBA" id="ARBA00023004"/>
    </source>
</evidence>
<evidence type="ECO:0000256" key="14">
    <source>
        <dbReference type="PROSITE-ProRule" id="PRU01360"/>
    </source>
</evidence>
<feature type="domain" description="TonB-dependent receptor-like beta-barrel" evidence="17">
    <location>
        <begin position="276"/>
        <end position="706"/>
    </location>
</feature>
<dbReference type="GO" id="GO:0038023">
    <property type="term" value="F:signaling receptor activity"/>
    <property type="evidence" value="ECO:0007669"/>
    <property type="project" value="InterPro"/>
</dbReference>
<accession>A0A1Q9ACK9</accession>
<dbReference type="InterPro" id="IPR039426">
    <property type="entry name" value="TonB-dep_rcpt-like"/>
</dbReference>
<dbReference type="FunFam" id="2.170.130.10:FF:000001">
    <property type="entry name" value="Catecholate siderophore TonB-dependent receptor"/>
    <property type="match status" value="1"/>
</dbReference>
<keyword evidence="13 14" id="KW-0998">Cell outer membrane</keyword>
<keyword evidence="7 16" id="KW-0732">Signal</keyword>
<comment type="caution">
    <text evidence="19">The sequence shown here is derived from an EMBL/GenBank/DDBJ whole genome shotgun (WGS) entry which is preliminary data.</text>
</comment>
<feature type="chain" id="PRO_5012864515" evidence="16">
    <location>
        <begin position="27"/>
        <end position="737"/>
    </location>
</feature>
<dbReference type="EMBL" id="MKIO01000047">
    <property type="protein sequence ID" value="OLP52627.1"/>
    <property type="molecule type" value="Genomic_DNA"/>
</dbReference>
<dbReference type="Pfam" id="PF07715">
    <property type="entry name" value="Plug"/>
    <property type="match status" value="1"/>
</dbReference>
<dbReference type="GO" id="GO:0015344">
    <property type="term" value="F:siderophore uptake transmembrane transporter activity"/>
    <property type="evidence" value="ECO:0007669"/>
    <property type="project" value="TreeGrafter"/>
</dbReference>
<dbReference type="PANTHER" id="PTHR32552:SF68">
    <property type="entry name" value="FERRICHROME OUTER MEMBRANE TRANSPORTER_PHAGE RECEPTOR"/>
    <property type="match status" value="1"/>
</dbReference>
<dbReference type="RefSeq" id="WP_075637174.1">
    <property type="nucleotide sequence ID" value="NZ_MKIO01000047.1"/>
</dbReference>
<evidence type="ECO:0000313" key="20">
    <source>
        <dbReference type="Proteomes" id="UP000186143"/>
    </source>
</evidence>
<proteinExistence type="inferred from homology"/>
<comment type="similarity">
    <text evidence="2 14 15">Belongs to the TonB-dependent receptor family.</text>
</comment>
<keyword evidence="4 14" id="KW-1134">Transmembrane beta strand</keyword>
<keyword evidence="10 15" id="KW-0798">TonB box</keyword>
<evidence type="ECO:0000256" key="16">
    <source>
        <dbReference type="SAM" id="SignalP"/>
    </source>
</evidence>
<evidence type="ECO:0000256" key="10">
    <source>
        <dbReference type="ARBA" id="ARBA00023077"/>
    </source>
</evidence>
<evidence type="ECO:0000259" key="17">
    <source>
        <dbReference type="Pfam" id="PF00593"/>
    </source>
</evidence>
<feature type="domain" description="TonB-dependent receptor plug" evidence="18">
    <location>
        <begin position="84"/>
        <end position="188"/>
    </location>
</feature>
<dbReference type="CDD" id="cd01347">
    <property type="entry name" value="ligand_gated_channel"/>
    <property type="match status" value="1"/>
</dbReference>
<keyword evidence="3 14" id="KW-0813">Transport</keyword>
<keyword evidence="12 19" id="KW-0675">Receptor</keyword>
<dbReference type="InterPro" id="IPR010105">
    <property type="entry name" value="TonB_sidphr_rcpt"/>
</dbReference>
<evidence type="ECO:0000259" key="18">
    <source>
        <dbReference type="Pfam" id="PF07715"/>
    </source>
</evidence>
<dbReference type="STRING" id="1672749.BJF92_14520"/>
<evidence type="ECO:0000256" key="3">
    <source>
        <dbReference type="ARBA" id="ARBA00022448"/>
    </source>
</evidence>
<keyword evidence="8" id="KW-0408">Iron</keyword>
<evidence type="ECO:0000256" key="13">
    <source>
        <dbReference type="ARBA" id="ARBA00023237"/>
    </source>
</evidence>
<reference evidence="19 20" key="1">
    <citation type="submission" date="2016-09" db="EMBL/GenBank/DDBJ databases">
        <title>Rhizobium sp. nov., a novel species isolated from the rice rhizosphere.</title>
        <authorList>
            <person name="Zhao J."/>
            <person name="Zhang X."/>
        </authorList>
    </citation>
    <scope>NUCLEOTIDE SEQUENCE [LARGE SCALE GENOMIC DNA]</scope>
    <source>
        <strain evidence="19 20">MH17</strain>
    </source>
</reference>